<evidence type="ECO:0000259" key="16">
    <source>
        <dbReference type="PROSITE" id="PS50109"/>
    </source>
</evidence>
<feature type="domain" description="HTH araC/xylS-type" evidence="15">
    <location>
        <begin position="1260"/>
        <end position="1360"/>
    </location>
</feature>
<dbReference type="SUPFAM" id="SSF52172">
    <property type="entry name" value="CheY-like"/>
    <property type="match status" value="1"/>
</dbReference>
<dbReference type="PATRIC" id="fig|999422.3.peg.738"/>
<dbReference type="PRINTS" id="PR00344">
    <property type="entry name" value="BCTRLSENSOR"/>
</dbReference>
<evidence type="ECO:0000256" key="7">
    <source>
        <dbReference type="ARBA" id="ARBA00022840"/>
    </source>
</evidence>
<keyword evidence="9" id="KW-0805">Transcription regulation</keyword>
<evidence type="ECO:0000256" key="10">
    <source>
        <dbReference type="ARBA" id="ARBA00023163"/>
    </source>
</evidence>
<evidence type="ECO:0000256" key="12">
    <source>
        <dbReference type="SAM" id="MobiDB-lite"/>
    </source>
</evidence>
<dbReference type="InterPro" id="IPR036097">
    <property type="entry name" value="HisK_dim/P_sf"/>
</dbReference>
<dbReference type="InterPro" id="IPR011006">
    <property type="entry name" value="CheY-like_superfamily"/>
</dbReference>
<dbReference type="InterPro" id="IPR003661">
    <property type="entry name" value="HisK_dim/P_dom"/>
</dbReference>
<protein>
    <recommendedName>
        <fullName evidence="2">histidine kinase</fullName>
        <ecNumber evidence="2">2.7.13.3</ecNumber>
    </recommendedName>
</protein>
<evidence type="ECO:0000256" key="8">
    <source>
        <dbReference type="ARBA" id="ARBA00023012"/>
    </source>
</evidence>
<dbReference type="SUPFAM" id="SSF55874">
    <property type="entry name" value="ATPase domain of HSP90 chaperone/DNA topoisomerase II/histidine kinase"/>
    <property type="match status" value="1"/>
</dbReference>
<feature type="transmembrane region" description="Helical" evidence="13">
    <location>
        <begin position="814"/>
        <end position="836"/>
    </location>
</feature>
<dbReference type="Pfam" id="PF00072">
    <property type="entry name" value="Response_reg"/>
    <property type="match status" value="1"/>
</dbReference>
<dbReference type="FunFam" id="3.30.565.10:FF:000037">
    <property type="entry name" value="Hybrid sensor histidine kinase/response regulator"/>
    <property type="match status" value="1"/>
</dbReference>
<dbReference type="PROSITE" id="PS01124">
    <property type="entry name" value="HTH_ARAC_FAMILY_2"/>
    <property type="match status" value="1"/>
</dbReference>
<evidence type="ECO:0000259" key="15">
    <source>
        <dbReference type="PROSITE" id="PS01124"/>
    </source>
</evidence>
<dbReference type="InterPro" id="IPR004358">
    <property type="entry name" value="Sig_transdc_His_kin-like_C"/>
</dbReference>
<dbReference type="Pfam" id="PF07495">
    <property type="entry name" value="Y_Y_Y"/>
    <property type="match status" value="1"/>
</dbReference>
<dbReference type="CDD" id="cd00082">
    <property type="entry name" value="HisKA"/>
    <property type="match status" value="1"/>
</dbReference>
<dbReference type="Proteomes" id="UP000003167">
    <property type="component" value="Unassembled WGS sequence"/>
</dbReference>
<dbReference type="InterPro" id="IPR011110">
    <property type="entry name" value="Reg_prop"/>
</dbReference>
<evidence type="ECO:0000259" key="17">
    <source>
        <dbReference type="PROSITE" id="PS50110"/>
    </source>
</evidence>
<dbReference type="PANTHER" id="PTHR43547:SF2">
    <property type="entry name" value="HYBRID SIGNAL TRANSDUCTION HISTIDINE KINASE C"/>
    <property type="match status" value="1"/>
</dbReference>
<keyword evidence="8" id="KW-0902">Two-component regulatory system</keyword>
<dbReference type="SUPFAM" id="SSF63829">
    <property type="entry name" value="Calcium-dependent phosphotriesterase"/>
    <property type="match status" value="3"/>
</dbReference>
<keyword evidence="19" id="KW-1185">Reference proteome</keyword>
<keyword evidence="7" id="KW-0067">ATP-binding</keyword>
<name>H1HKM8_9BACT</name>
<evidence type="ECO:0000256" key="11">
    <source>
        <dbReference type="PROSITE-ProRule" id="PRU00169"/>
    </source>
</evidence>
<evidence type="ECO:0000256" key="2">
    <source>
        <dbReference type="ARBA" id="ARBA00012438"/>
    </source>
</evidence>
<keyword evidence="5" id="KW-0547">Nucleotide-binding</keyword>
<dbReference type="Gene3D" id="3.30.565.10">
    <property type="entry name" value="Histidine kinase-like ATPase, C-terminal domain"/>
    <property type="match status" value="1"/>
</dbReference>
<dbReference type="Pfam" id="PF00512">
    <property type="entry name" value="HisKA"/>
    <property type="match status" value="1"/>
</dbReference>
<feature type="domain" description="Histidine kinase" evidence="16">
    <location>
        <begin position="857"/>
        <end position="1070"/>
    </location>
</feature>
<dbReference type="InterPro" id="IPR036890">
    <property type="entry name" value="HATPase_C_sf"/>
</dbReference>
<dbReference type="CDD" id="cd00075">
    <property type="entry name" value="HATPase"/>
    <property type="match status" value="1"/>
</dbReference>
<evidence type="ECO:0000256" key="4">
    <source>
        <dbReference type="ARBA" id="ARBA00022679"/>
    </source>
</evidence>
<dbReference type="InterPro" id="IPR011123">
    <property type="entry name" value="Y_Y_Y"/>
</dbReference>
<sequence length="1361" mass="153787">MSKKLLLPILWLCALNVGAQTLNCRVLSTINAPDLGETQCLFFDRQGMMWVGSSAGLRSYDGYDFRSYQSDGYTKCLFPSNNILAITEDKHDRLWIGTRNGLVRMDRRTGQFKTYHLPGSRQRVVYTLFTARDGHVWIGTDGGLSRYEPGRDCFVTYGDRNAIVMDVRGQKSRLGDYSVKAITEDKHGNLYLGTWGNGLLFFAPSQRKFVSYDRLNARNSAYSLLFDSRGRLWIGTWGYGIVRMDRPYDRANPGLHSYNSAQIGFDICYNLTEESAGKKVWACSRGGLTAIDMDDNMGHCANYTAIGDEAQTVALGGPKRITTDRKGCLWIETAANGILHVNTNPAPFNLYRLPTLAQNSTPKSVYTTDGKGFWIGMYPSQLAYYSSETGQIRYGNQIRGIENISPYILYSSIPSVKLRFNGELWIATNGSGIIVVPPGQRGKARMLSAADGTTIADDYVNMLFESRDNVMWVGQRSGLSIVTPDGKGRRLEMKDGRGSFANCDVRGIIQDHKGRLWIATDNEGIIRITGNSAHPNQFVYRHYTPENGRFSLHDASTCFEDRAHRLWAVSYTGGLFIYDARHDRFVPVNREYQLGRGQAFSLNEDKRGRLWLTMGQSLLCLTFRPNAVLLDAQGHVKDRPDIRIFTREDGLGNLQGYPNATCSYAGQLFFTTKGGFFSFNPDVAANVVRQETGRLLVTDFYVDDTPFAQLEAAKRSKLSAYSPAFAHRIVIPSTVSKFAFEFALLCYSHQDMVRYAYKLEGYDDNWHYRSADFRRATFQNLPSGHYKLYLKAADGQGKWHALPYGIAIEVQPHWWATWWAFGLYLLLFVGLVSYGIRRYKRHLKDRNRMQMAVVFTNIAHELQTPLAVVSAAVDELRRQAPQFEQAYSLIQNNVNRLVQLIRQTLEVRKSQAGQLHLRVSEGDLGEFVSAVCHNMNALAVSRNIALQVATFPKLIPGWFDTDKVEKMLSNLVSNALKYTNAGGHVRVTVVLEREKAVITVQDDGIGISKEGQKQLYTRFFDGDYRKMHTHGTGIGLSLTRDLVKLHHGEIACKSRLGEGTSFTIKLPIARRFYAENEVEASPAKAHREPSTVDVAGKTPPIEPSDDVDDKEYRLLLVEDNTELLRLMQRLLSRKYTVLTAKNGLQALNIIRKEELDLVVTDVMMPVMDGYELVETVKNDKDLAMLPFVMLTAKIQEKERMEAYRIGVDAYVTKPFKLEDLQLRIDSIIENRKRIKEKFSAQADFKIENEHYSSPDSRFLQAAVDCVKTHLADSDYDRSALARAMCVSESTLYNKLRALTGQSITGFINAVRMKEACQIALKQPDIPVSELAAMVGFNSPNYFTRCFKKEYGMVLKEWIGRQ</sequence>
<dbReference type="GO" id="GO:0003700">
    <property type="term" value="F:DNA-binding transcription factor activity"/>
    <property type="evidence" value="ECO:0007669"/>
    <property type="project" value="InterPro"/>
</dbReference>
<dbReference type="InterPro" id="IPR001789">
    <property type="entry name" value="Sig_transdc_resp-reg_receiver"/>
</dbReference>
<dbReference type="Pfam" id="PF02518">
    <property type="entry name" value="HATPase_c"/>
    <property type="match status" value="1"/>
</dbReference>
<dbReference type="HOGENOM" id="CLU_000445_28_1_10"/>
<feature type="signal peptide" evidence="14">
    <location>
        <begin position="1"/>
        <end position="19"/>
    </location>
</feature>
<proteinExistence type="predicted"/>
<dbReference type="PROSITE" id="PS50110">
    <property type="entry name" value="RESPONSE_REGULATORY"/>
    <property type="match status" value="1"/>
</dbReference>
<dbReference type="SUPFAM" id="SSF46689">
    <property type="entry name" value="Homeodomain-like"/>
    <property type="match status" value="1"/>
</dbReference>
<accession>H1HKM8</accession>
<dbReference type="GO" id="GO:0043565">
    <property type="term" value="F:sequence-specific DNA binding"/>
    <property type="evidence" value="ECO:0007669"/>
    <property type="project" value="InterPro"/>
</dbReference>
<dbReference type="STRING" id="999422.HMPREF9944_00722"/>
<dbReference type="Gene3D" id="2.60.40.10">
    <property type="entry name" value="Immunoglobulins"/>
    <property type="match status" value="1"/>
</dbReference>
<dbReference type="GO" id="GO:0000155">
    <property type="term" value="F:phosphorelay sensor kinase activity"/>
    <property type="evidence" value="ECO:0007669"/>
    <property type="project" value="InterPro"/>
</dbReference>
<dbReference type="Gene3D" id="2.130.10.10">
    <property type="entry name" value="YVTN repeat-like/Quinoprotein amine dehydrogenase"/>
    <property type="match status" value="3"/>
</dbReference>
<evidence type="ECO:0000256" key="5">
    <source>
        <dbReference type="ARBA" id="ARBA00022741"/>
    </source>
</evidence>
<dbReference type="Pfam" id="PF12833">
    <property type="entry name" value="HTH_18"/>
    <property type="match status" value="1"/>
</dbReference>
<dbReference type="PROSITE" id="PS50109">
    <property type="entry name" value="HIS_KIN"/>
    <property type="match status" value="1"/>
</dbReference>
<feature type="modified residue" description="4-aspartylphosphate" evidence="11">
    <location>
        <position position="1161"/>
    </location>
</feature>
<keyword evidence="13" id="KW-0472">Membrane</keyword>
<keyword evidence="10" id="KW-0804">Transcription</keyword>
<dbReference type="CDD" id="cd17574">
    <property type="entry name" value="REC_OmpR"/>
    <property type="match status" value="1"/>
</dbReference>
<keyword evidence="3 11" id="KW-0597">Phosphoprotein</keyword>
<keyword evidence="6" id="KW-0418">Kinase</keyword>
<dbReference type="EMBL" id="AGEK01000016">
    <property type="protein sequence ID" value="EHO73129.1"/>
    <property type="molecule type" value="Genomic_DNA"/>
</dbReference>
<dbReference type="SUPFAM" id="SSF47384">
    <property type="entry name" value="Homodimeric domain of signal transducing histidine kinase"/>
    <property type="match status" value="1"/>
</dbReference>
<dbReference type="SMART" id="SM00387">
    <property type="entry name" value="HATPase_c"/>
    <property type="match status" value="1"/>
</dbReference>
<gene>
    <name evidence="18" type="ORF">HMPREF9944_00722</name>
</gene>
<dbReference type="SMART" id="SM00388">
    <property type="entry name" value="HisKA"/>
    <property type="match status" value="1"/>
</dbReference>
<dbReference type="InterPro" id="IPR015943">
    <property type="entry name" value="WD40/YVTN_repeat-like_dom_sf"/>
</dbReference>
<comment type="caution">
    <text evidence="18">The sequence shown here is derived from an EMBL/GenBank/DDBJ whole genome shotgun (WGS) entry which is preliminary data.</text>
</comment>
<dbReference type="RefSeq" id="WP_008564470.1">
    <property type="nucleotide sequence ID" value="NZ_JH594501.1"/>
</dbReference>
<dbReference type="Gene3D" id="3.40.50.2300">
    <property type="match status" value="1"/>
</dbReference>
<evidence type="ECO:0000313" key="19">
    <source>
        <dbReference type="Proteomes" id="UP000003167"/>
    </source>
</evidence>
<evidence type="ECO:0000313" key="18">
    <source>
        <dbReference type="EMBL" id="EHO73129.1"/>
    </source>
</evidence>
<dbReference type="PANTHER" id="PTHR43547">
    <property type="entry name" value="TWO-COMPONENT HISTIDINE KINASE"/>
    <property type="match status" value="1"/>
</dbReference>
<keyword evidence="4" id="KW-0808">Transferase</keyword>
<dbReference type="Gene3D" id="1.10.10.60">
    <property type="entry name" value="Homeodomain-like"/>
    <property type="match status" value="1"/>
</dbReference>
<comment type="catalytic activity">
    <reaction evidence="1">
        <text>ATP + protein L-histidine = ADP + protein N-phospho-L-histidine.</text>
        <dbReference type="EC" id="2.7.13.3"/>
    </reaction>
</comment>
<keyword evidence="13" id="KW-0812">Transmembrane</keyword>
<dbReference type="EC" id="2.7.13.3" evidence="2"/>
<dbReference type="InterPro" id="IPR009057">
    <property type="entry name" value="Homeodomain-like_sf"/>
</dbReference>
<feature type="region of interest" description="Disordered" evidence="12">
    <location>
        <begin position="1082"/>
        <end position="1103"/>
    </location>
</feature>
<dbReference type="GO" id="GO:0005524">
    <property type="term" value="F:ATP binding"/>
    <property type="evidence" value="ECO:0007669"/>
    <property type="project" value="UniProtKB-KW"/>
</dbReference>
<keyword evidence="13" id="KW-1133">Transmembrane helix</keyword>
<feature type="domain" description="Response regulatory" evidence="17">
    <location>
        <begin position="1113"/>
        <end position="1228"/>
    </location>
</feature>
<dbReference type="SMART" id="SM00342">
    <property type="entry name" value="HTH_ARAC"/>
    <property type="match status" value="1"/>
</dbReference>
<evidence type="ECO:0000256" key="1">
    <source>
        <dbReference type="ARBA" id="ARBA00000085"/>
    </source>
</evidence>
<dbReference type="Gene3D" id="1.10.287.130">
    <property type="match status" value="1"/>
</dbReference>
<dbReference type="InterPro" id="IPR018060">
    <property type="entry name" value="HTH_AraC"/>
</dbReference>
<evidence type="ECO:0000256" key="14">
    <source>
        <dbReference type="SAM" id="SignalP"/>
    </source>
</evidence>
<dbReference type="InterPro" id="IPR003594">
    <property type="entry name" value="HATPase_dom"/>
</dbReference>
<dbReference type="InterPro" id="IPR005467">
    <property type="entry name" value="His_kinase_dom"/>
</dbReference>
<evidence type="ECO:0000256" key="13">
    <source>
        <dbReference type="SAM" id="Phobius"/>
    </source>
</evidence>
<evidence type="ECO:0000256" key="9">
    <source>
        <dbReference type="ARBA" id="ARBA00023015"/>
    </source>
</evidence>
<organism evidence="18 19">
    <name type="scientific">Segatella maculosa OT 289</name>
    <dbReference type="NCBI Taxonomy" id="999422"/>
    <lineage>
        <taxon>Bacteria</taxon>
        <taxon>Pseudomonadati</taxon>
        <taxon>Bacteroidota</taxon>
        <taxon>Bacteroidia</taxon>
        <taxon>Bacteroidales</taxon>
        <taxon>Prevotellaceae</taxon>
        <taxon>Segatella</taxon>
    </lineage>
</organism>
<evidence type="ECO:0000256" key="6">
    <source>
        <dbReference type="ARBA" id="ARBA00022777"/>
    </source>
</evidence>
<dbReference type="OrthoDB" id="1116352at2"/>
<keyword evidence="14" id="KW-0732">Signal</keyword>
<evidence type="ECO:0000256" key="3">
    <source>
        <dbReference type="ARBA" id="ARBA00022553"/>
    </source>
</evidence>
<dbReference type="Pfam" id="PF07494">
    <property type="entry name" value="Reg_prop"/>
    <property type="match status" value="3"/>
</dbReference>
<dbReference type="InterPro" id="IPR013783">
    <property type="entry name" value="Ig-like_fold"/>
</dbReference>
<reference evidence="18 19" key="1">
    <citation type="submission" date="2011-12" db="EMBL/GenBank/DDBJ databases">
        <title>The Genome Sequence of Prevotella maculosa OT 289.</title>
        <authorList>
            <consortium name="The Broad Institute Genome Sequencing Platform"/>
            <person name="Earl A."/>
            <person name="Ward D."/>
            <person name="Feldgarden M."/>
            <person name="Gevers D."/>
            <person name="Izard J."/>
            <person name="Blanton J.M."/>
            <person name="Mathney J."/>
            <person name="Tanner A.C."/>
            <person name="Dewhirst F.E."/>
            <person name="Young S.K."/>
            <person name="Zeng Q."/>
            <person name="Gargeya S."/>
            <person name="Fitzgerald M."/>
            <person name="Haas B."/>
            <person name="Abouelleil A."/>
            <person name="Alvarado L."/>
            <person name="Arachchi H.M."/>
            <person name="Berlin A."/>
            <person name="Chapman S.B."/>
            <person name="Gearin G."/>
            <person name="Goldberg J."/>
            <person name="Griggs A."/>
            <person name="Gujja S."/>
            <person name="Hansen M."/>
            <person name="Heiman D."/>
            <person name="Howarth C."/>
            <person name="Larimer J."/>
            <person name="Lui A."/>
            <person name="MacDonald P.J.P."/>
            <person name="McCowen C."/>
            <person name="Montmayeur A."/>
            <person name="Murphy C."/>
            <person name="Neiman D."/>
            <person name="Pearson M."/>
            <person name="Priest M."/>
            <person name="Roberts A."/>
            <person name="Saif S."/>
            <person name="Shea T."/>
            <person name="Sisk P."/>
            <person name="Stolte C."/>
            <person name="Sykes S."/>
            <person name="Wortman J."/>
            <person name="Nusbaum C."/>
            <person name="Birren B."/>
        </authorList>
    </citation>
    <scope>NUCLEOTIDE SEQUENCE [LARGE SCALE GENOMIC DNA]</scope>
    <source>
        <strain evidence="18 19">OT 289</strain>
    </source>
</reference>
<dbReference type="SMART" id="SM00448">
    <property type="entry name" value="REC"/>
    <property type="match status" value="1"/>
</dbReference>
<feature type="chain" id="PRO_5003549863" description="histidine kinase" evidence="14">
    <location>
        <begin position="20"/>
        <end position="1361"/>
    </location>
</feature>